<accession>A0AA86P1L8</accession>
<evidence type="ECO:0000256" key="1">
    <source>
        <dbReference type="SAM" id="MobiDB-lite"/>
    </source>
</evidence>
<organism evidence="2">
    <name type="scientific">Hexamita inflata</name>
    <dbReference type="NCBI Taxonomy" id="28002"/>
    <lineage>
        <taxon>Eukaryota</taxon>
        <taxon>Metamonada</taxon>
        <taxon>Diplomonadida</taxon>
        <taxon>Hexamitidae</taxon>
        <taxon>Hexamitinae</taxon>
        <taxon>Hexamita</taxon>
    </lineage>
</organism>
<dbReference type="EMBL" id="CATOUU010000435">
    <property type="protein sequence ID" value="CAI9929445.1"/>
    <property type="molecule type" value="Genomic_DNA"/>
</dbReference>
<evidence type="ECO:0000313" key="3">
    <source>
        <dbReference type="EMBL" id="CAL6076362.1"/>
    </source>
</evidence>
<dbReference type="AlphaFoldDB" id="A0AA86P1L8"/>
<dbReference type="EMBL" id="CAXDID020000319">
    <property type="protein sequence ID" value="CAL6076362.1"/>
    <property type="molecule type" value="Genomic_DNA"/>
</dbReference>
<reference evidence="3 4" key="2">
    <citation type="submission" date="2024-07" db="EMBL/GenBank/DDBJ databases">
        <authorList>
            <person name="Akdeniz Z."/>
        </authorList>
    </citation>
    <scope>NUCLEOTIDE SEQUENCE [LARGE SCALE GENOMIC DNA]</scope>
</reference>
<name>A0AA86P1L8_9EUKA</name>
<protein>
    <submittedName>
        <fullName evidence="3">Hypothetical_protein</fullName>
    </submittedName>
</protein>
<gene>
    <name evidence="2" type="ORF">HINF_LOCUS17090</name>
    <name evidence="3" type="ORF">HINF_LOCUS57654</name>
</gene>
<evidence type="ECO:0000313" key="2">
    <source>
        <dbReference type="EMBL" id="CAI9929445.1"/>
    </source>
</evidence>
<comment type="caution">
    <text evidence="2">The sequence shown here is derived from an EMBL/GenBank/DDBJ whole genome shotgun (WGS) entry which is preliminary data.</text>
</comment>
<evidence type="ECO:0000313" key="4">
    <source>
        <dbReference type="Proteomes" id="UP001642409"/>
    </source>
</evidence>
<keyword evidence="4" id="KW-1185">Reference proteome</keyword>
<sequence length="114" mass="12642">MYSSSKFQDKRARQTGGRSSIAQKTIYRRQSQSKFRVELRQISGYPAECRSKYILVIINEIGTATFACGLAQLSSLRGGIIGSRRIGSLRFSFCTCGPLIDCALNFGPSEYSVK</sequence>
<proteinExistence type="predicted"/>
<reference evidence="2" key="1">
    <citation type="submission" date="2023-06" db="EMBL/GenBank/DDBJ databases">
        <authorList>
            <person name="Kurt Z."/>
        </authorList>
    </citation>
    <scope>NUCLEOTIDE SEQUENCE</scope>
</reference>
<feature type="region of interest" description="Disordered" evidence="1">
    <location>
        <begin position="1"/>
        <end position="20"/>
    </location>
</feature>
<dbReference type="Proteomes" id="UP001642409">
    <property type="component" value="Unassembled WGS sequence"/>
</dbReference>